<evidence type="ECO:0000256" key="9">
    <source>
        <dbReference type="ARBA" id="ARBA00022840"/>
    </source>
</evidence>
<evidence type="ECO:0000256" key="15">
    <source>
        <dbReference type="ARBA" id="ARBA00047614"/>
    </source>
</evidence>
<dbReference type="Proteomes" id="UP000001366">
    <property type="component" value="Chromosome"/>
</dbReference>
<comment type="function">
    <text evidence="16">Cell wall formation.</text>
</comment>
<evidence type="ECO:0000256" key="17">
    <source>
        <dbReference type="PIRSR" id="PIRSR039102-1"/>
    </source>
</evidence>
<keyword evidence="8 19" id="KW-0547">Nucleotide-binding</keyword>
<evidence type="ECO:0000256" key="12">
    <source>
        <dbReference type="ARBA" id="ARBA00022984"/>
    </source>
</evidence>
<dbReference type="SUPFAM" id="SSF56059">
    <property type="entry name" value="Glutathione synthetase ATP-binding domain-like"/>
    <property type="match status" value="1"/>
</dbReference>
<keyword evidence="14 16" id="KW-0961">Cell wall biogenesis/degradation</keyword>
<dbReference type="InterPro" id="IPR013815">
    <property type="entry name" value="ATP_grasp_subdomain_1"/>
</dbReference>
<feature type="binding site" evidence="18">
    <location>
        <position position="251"/>
    </location>
    <ligand>
        <name>Mg(2+)</name>
        <dbReference type="ChEBI" id="CHEBI:18420"/>
        <label>1</label>
    </ligand>
</feature>
<dbReference type="GO" id="GO:0008716">
    <property type="term" value="F:D-alanine-D-alanine ligase activity"/>
    <property type="evidence" value="ECO:0007669"/>
    <property type="project" value="UniProtKB-UniRule"/>
</dbReference>
<dbReference type="HOGENOM" id="CLU_039268_1_1_0"/>
<evidence type="ECO:0000256" key="18">
    <source>
        <dbReference type="PIRSR" id="PIRSR039102-3"/>
    </source>
</evidence>
<keyword evidence="22" id="KW-1185">Reference proteome</keyword>
<dbReference type="GO" id="GO:0071555">
    <property type="term" value="P:cell wall organization"/>
    <property type="evidence" value="ECO:0007669"/>
    <property type="project" value="UniProtKB-KW"/>
</dbReference>
<comment type="similarity">
    <text evidence="3 16">Belongs to the D-alanine--D-alanine ligase family.</text>
</comment>
<dbReference type="Gene3D" id="3.40.50.20">
    <property type="match status" value="1"/>
</dbReference>
<dbReference type="InterPro" id="IPR011095">
    <property type="entry name" value="Dala_Dala_lig_C"/>
</dbReference>
<keyword evidence="5 16" id="KW-0963">Cytoplasm</keyword>
<dbReference type="NCBIfam" id="TIGR01205">
    <property type="entry name" value="D_ala_D_alaTIGR"/>
    <property type="match status" value="1"/>
</dbReference>
<dbReference type="PANTHER" id="PTHR23132:SF23">
    <property type="entry name" value="D-ALANINE--D-ALANINE LIGASE B"/>
    <property type="match status" value="1"/>
</dbReference>
<dbReference type="GO" id="GO:0005524">
    <property type="term" value="F:ATP binding"/>
    <property type="evidence" value="ECO:0007669"/>
    <property type="project" value="UniProtKB-UniRule"/>
</dbReference>
<dbReference type="PIRSF" id="PIRSF039102">
    <property type="entry name" value="Ddl/VanB"/>
    <property type="match status" value="1"/>
</dbReference>
<dbReference type="InterPro" id="IPR005905">
    <property type="entry name" value="D_ala_D_ala"/>
</dbReference>
<feature type="binding site" evidence="18">
    <location>
        <position position="265"/>
    </location>
    <ligand>
        <name>Mg(2+)</name>
        <dbReference type="ChEBI" id="CHEBI:18420"/>
        <label>2</label>
    </ligand>
</feature>
<dbReference type="Gene3D" id="3.30.470.20">
    <property type="entry name" value="ATP-grasp fold, B domain"/>
    <property type="match status" value="1"/>
</dbReference>
<dbReference type="NCBIfam" id="NF002378">
    <property type="entry name" value="PRK01372.1"/>
    <property type="match status" value="1"/>
</dbReference>
<comment type="pathway">
    <text evidence="16">Cell wall biogenesis; peptidoglycan biosynthesis.</text>
</comment>
<sequence>MNKLKIALLYGGSSSEREISIKSGKAVENALKKLGFQYSVFDPAEGKDFIKKITDYNPDLAFIALHGKIGEDGTIQGVLEFLGIKYTGSDLKTSAICMDKSLTKDILKAEGITVPEGYTIQNLDQINDLRLGYPVVVKPNSEGSSIGVKIVENEDQLGKAVGEILKIDSKVIIERFIKGREITVGILNGEPLDIIEIKVKEGFYDYYNKYISQETEYICPAEIESSLYRKIQNTALKIYNILGCKGVARVDFILDKDKPYFLEVNTIPGLTDHSLIPKAAAVKGINFESLILKIIEGALNEDG</sequence>
<dbReference type="FunFam" id="3.30.470.20:FF:000008">
    <property type="entry name" value="D-alanine--D-alanine ligase"/>
    <property type="match status" value="1"/>
</dbReference>
<dbReference type="STRING" id="123214.PERMA_0620"/>
<comment type="subcellular location">
    <subcellularLocation>
        <location evidence="2 16">Cytoplasm</location>
    </subcellularLocation>
</comment>
<comment type="cofactor">
    <cofactor evidence="1">
        <name>Mn(2+)</name>
        <dbReference type="ChEBI" id="CHEBI:29035"/>
    </cofactor>
</comment>
<dbReference type="InterPro" id="IPR000291">
    <property type="entry name" value="D-Ala_lig_Van_CS"/>
</dbReference>
<name>C0QUP4_PERMH</name>
<dbReference type="KEGG" id="pmx:PERMA_0620"/>
<comment type="catalytic activity">
    <reaction evidence="15 16">
        <text>2 D-alanine + ATP = D-alanyl-D-alanine + ADP + phosphate + H(+)</text>
        <dbReference type="Rhea" id="RHEA:11224"/>
        <dbReference type="ChEBI" id="CHEBI:15378"/>
        <dbReference type="ChEBI" id="CHEBI:30616"/>
        <dbReference type="ChEBI" id="CHEBI:43474"/>
        <dbReference type="ChEBI" id="CHEBI:57416"/>
        <dbReference type="ChEBI" id="CHEBI:57822"/>
        <dbReference type="ChEBI" id="CHEBI:456216"/>
        <dbReference type="EC" id="6.3.2.4"/>
    </reaction>
</comment>
<dbReference type="HAMAP" id="MF_00047">
    <property type="entry name" value="Dala_Dala_lig"/>
    <property type="match status" value="1"/>
</dbReference>
<dbReference type="GO" id="GO:0009252">
    <property type="term" value="P:peptidoglycan biosynthetic process"/>
    <property type="evidence" value="ECO:0007669"/>
    <property type="project" value="UniProtKB-UniRule"/>
</dbReference>
<evidence type="ECO:0000256" key="5">
    <source>
        <dbReference type="ARBA" id="ARBA00022490"/>
    </source>
</evidence>
<evidence type="ECO:0000256" key="14">
    <source>
        <dbReference type="ARBA" id="ARBA00023316"/>
    </source>
</evidence>
<evidence type="ECO:0000256" key="8">
    <source>
        <dbReference type="ARBA" id="ARBA00022741"/>
    </source>
</evidence>
<dbReference type="InterPro" id="IPR011761">
    <property type="entry name" value="ATP-grasp"/>
</dbReference>
<evidence type="ECO:0000256" key="4">
    <source>
        <dbReference type="ARBA" id="ARBA00012216"/>
    </source>
</evidence>
<dbReference type="PANTHER" id="PTHR23132">
    <property type="entry name" value="D-ALANINE--D-ALANINE LIGASE"/>
    <property type="match status" value="1"/>
</dbReference>
<evidence type="ECO:0000256" key="19">
    <source>
        <dbReference type="PROSITE-ProRule" id="PRU00409"/>
    </source>
</evidence>
<dbReference type="GO" id="GO:0046872">
    <property type="term" value="F:metal ion binding"/>
    <property type="evidence" value="ECO:0007669"/>
    <property type="project" value="UniProtKB-KW"/>
</dbReference>
<dbReference type="OrthoDB" id="9813261at2"/>
<dbReference type="EC" id="6.3.2.4" evidence="4 16"/>
<dbReference type="Gene3D" id="3.30.1490.20">
    <property type="entry name" value="ATP-grasp fold, A domain"/>
    <property type="match status" value="1"/>
</dbReference>
<dbReference type="Pfam" id="PF07478">
    <property type="entry name" value="Dala_Dala_lig_C"/>
    <property type="match status" value="1"/>
</dbReference>
<reference evidence="21 22" key="1">
    <citation type="journal article" date="2009" name="J. Bacteriol.">
        <title>Complete and draft genome sequences of six members of the Aquificales.</title>
        <authorList>
            <person name="Reysenbach A.L."/>
            <person name="Hamamura N."/>
            <person name="Podar M."/>
            <person name="Griffiths E."/>
            <person name="Ferreira S."/>
            <person name="Hochstein R."/>
            <person name="Heidelberg J."/>
            <person name="Johnson J."/>
            <person name="Mead D."/>
            <person name="Pohorille A."/>
            <person name="Sarmiento M."/>
            <person name="Schweighofer K."/>
            <person name="Seshadri R."/>
            <person name="Voytek M.A."/>
        </authorList>
    </citation>
    <scope>NUCLEOTIDE SEQUENCE [LARGE SCALE GENOMIC DNA]</scope>
    <source>
        <strain evidence="22">DSM 14350 / EX-H1</strain>
    </source>
</reference>
<dbReference type="SMART" id="SM01209">
    <property type="entry name" value="GARS_A"/>
    <property type="match status" value="1"/>
</dbReference>
<evidence type="ECO:0000256" key="10">
    <source>
        <dbReference type="ARBA" id="ARBA00022842"/>
    </source>
</evidence>
<evidence type="ECO:0000256" key="7">
    <source>
        <dbReference type="ARBA" id="ARBA00022723"/>
    </source>
</evidence>
<evidence type="ECO:0000313" key="21">
    <source>
        <dbReference type="EMBL" id="ACO03037.1"/>
    </source>
</evidence>
<evidence type="ECO:0000256" key="13">
    <source>
        <dbReference type="ARBA" id="ARBA00023211"/>
    </source>
</evidence>
<gene>
    <name evidence="16" type="primary">ddl</name>
    <name evidence="21" type="ordered locus">PERMA_0620</name>
</gene>
<evidence type="ECO:0000256" key="6">
    <source>
        <dbReference type="ARBA" id="ARBA00022598"/>
    </source>
</evidence>
<dbReference type="PaxDb" id="123214-PERMA_0620"/>
<keyword evidence="13 18" id="KW-0464">Manganese</keyword>
<feature type="domain" description="ATP-grasp" evidence="20">
    <location>
        <begin position="104"/>
        <end position="296"/>
    </location>
</feature>
<dbReference type="PROSITE" id="PS50975">
    <property type="entry name" value="ATP_GRASP"/>
    <property type="match status" value="1"/>
</dbReference>
<keyword evidence="10 18" id="KW-0460">Magnesium</keyword>
<keyword evidence="11 16" id="KW-0133">Cell shape</keyword>
<feature type="active site" evidence="17">
    <location>
        <position position="274"/>
    </location>
</feature>
<dbReference type="AlphaFoldDB" id="C0QUP4"/>
<feature type="binding site" evidence="18">
    <location>
        <position position="263"/>
    </location>
    <ligand>
        <name>Mg(2+)</name>
        <dbReference type="ChEBI" id="CHEBI:18420"/>
        <label>2</label>
    </ligand>
</feature>
<dbReference type="eggNOG" id="COG1181">
    <property type="taxonomic scope" value="Bacteria"/>
</dbReference>
<proteinExistence type="inferred from homology"/>
<evidence type="ECO:0000259" key="20">
    <source>
        <dbReference type="PROSITE" id="PS50975"/>
    </source>
</evidence>
<organism evidence="21 22">
    <name type="scientific">Persephonella marina (strain DSM 14350 / EX-H1)</name>
    <dbReference type="NCBI Taxonomy" id="123214"/>
    <lineage>
        <taxon>Bacteria</taxon>
        <taxon>Pseudomonadati</taxon>
        <taxon>Aquificota</taxon>
        <taxon>Aquificia</taxon>
        <taxon>Aquificales</taxon>
        <taxon>Hydrogenothermaceae</taxon>
        <taxon>Persephonella</taxon>
    </lineage>
</organism>
<feature type="active site" evidence="17">
    <location>
        <position position="16"/>
    </location>
</feature>
<keyword evidence="12 16" id="KW-0573">Peptidoglycan synthesis</keyword>
<dbReference type="UniPathway" id="UPA00219"/>
<dbReference type="GO" id="GO:0005737">
    <property type="term" value="C:cytoplasm"/>
    <property type="evidence" value="ECO:0007669"/>
    <property type="project" value="UniProtKB-SubCell"/>
</dbReference>
<evidence type="ECO:0000256" key="11">
    <source>
        <dbReference type="ARBA" id="ARBA00022960"/>
    </source>
</evidence>
<accession>C0QUP4</accession>
<protein>
    <recommendedName>
        <fullName evidence="4 16">D-alanine--D-alanine ligase</fullName>
        <ecNumber evidence="4 16">6.3.2.4</ecNumber>
    </recommendedName>
    <alternativeName>
        <fullName evidence="16">D-Ala-D-Ala ligase</fullName>
    </alternativeName>
    <alternativeName>
        <fullName evidence="16">D-alanylalanine synthetase</fullName>
    </alternativeName>
</protein>
<keyword evidence="7 18" id="KW-0479">Metal-binding</keyword>
<dbReference type="InterPro" id="IPR016185">
    <property type="entry name" value="PreATP-grasp_dom_sf"/>
</dbReference>
<dbReference type="InterPro" id="IPR011127">
    <property type="entry name" value="Dala_Dala_lig_N"/>
</dbReference>
<dbReference type="EMBL" id="CP001230">
    <property type="protein sequence ID" value="ACO03037.1"/>
    <property type="molecule type" value="Genomic_DNA"/>
</dbReference>
<dbReference type="PROSITE" id="PS00843">
    <property type="entry name" value="DALA_DALA_LIGASE_1"/>
    <property type="match status" value="1"/>
</dbReference>
<keyword evidence="6 16" id="KW-0436">Ligase</keyword>
<evidence type="ECO:0000313" key="22">
    <source>
        <dbReference type="Proteomes" id="UP000001366"/>
    </source>
</evidence>
<dbReference type="SUPFAM" id="SSF52440">
    <property type="entry name" value="PreATP-grasp domain"/>
    <property type="match status" value="1"/>
</dbReference>
<feature type="active site" evidence="17">
    <location>
        <position position="144"/>
    </location>
</feature>
<evidence type="ECO:0000256" key="16">
    <source>
        <dbReference type="HAMAP-Rule" id="MF_00047"/>
    </source>
</evidence>
<comment type="cofactor">
    <cofactor evidence="18">
        <name>Mg(2+)</name>
        <dbReference type="ChEBI" id="CHEBI:18420"/>
    </cofactor>
    <cofactor evidence="18">
        <name>Mn(2+)</name>
        <dbReference type="ChEBI" id="CHEBI:29035"/>
    </cofactor>
    <text evidence="18">Binds 2 magnesium or manganese ions per subunit.</text>
</comment>
<feature type="binding site" evidence="18">
    <location>
        <position position="263"/>
    </location>
    <ligand>
        <name>Mg(2+)</name>
        <dbReference type="ChEBI" id="CHEBI:18420"/>
        <label>1</label>
    </ligand>
</feature>
<dbReference type="Pfam" id="PF01820">
    <property type="entry name" value="Dala_Dala_lig_N"/>
    <property type="match status" value="1"/>
</dbReference>
<evidence type="ECO:0000256" key="1">
    <source>
        <dbReference type="ARBA" id="ARBA00001936"/>
    </source>
</evidence>
<dbReference type="GO" id="GO:0008360">
    <property type="term" value="P:regulation of cell shape"/>
    <property type="evidence" value="ECO:0007669"/>
    <property type="project" value="UniProtKB-KW"/>
</dbReference>
<dbReference type="PROSITE" id="PS00844">
    <property type="entry name" value="DALA_DALA_LIGASE_2"/>
    <property type="match status" value="1"/>
</dbReference>
<dbReference type="RefSeq" id="WP_012675276.1">
    <property type="nucleotide sequence ID" value="NC_012440.1"/>
</dbReference>
<evidence type="ECO:0000256" key="3">
    <source>
        <dbReference type="ARBA" id="ARBA00010871"/>
    </source>
</evidence>
<evidence type="ECO:0000256" key="2">
    <source>
        <dbReference type="ARBA" id="ARBA00004496"/>
    </source>
</evidence>
<keyword evidence="9 19" id="KW-0067">ATP-binding</keyword>